<dbReference type="Proteomes" id="UP000717585">
    <property type="component" value="Unassembled WGS sequence"/>
</dbReference>
<organism evidence="2 3">
    <name type="scientific">Carpediemonas membranifera</name>
    <dbReference type="NCBI Taxonomy" id="201153"/>
    <lineage>
        <taxon>Eukaryota</taxon>
        <taxon>Metamonada</taxon>
        <taxon>Carpediemonas-like organisms</taxon>
        <taxon>Carpediemonas</taxon>
    </lineage>
</organism>
<proteinExistence type="predicted"/>
<dbReference type="Pfam" id="PF03178">
    <property type="entry name" value="CPSF_A"/>
    <property type="match status" value="1"/>
</dbReference>
<dbReference type="Gene3D" id="2.130.10.10">
    <property type="entry name" value="YVTN repeat-like/Quinoprotein amine dehydrogenase"/>
    <property type="match status" value="2"/>
</dbReference>
<dbReference type="GO" id="GO:0005634">
    <property type="term" value="C:nucleus"/>
    <property type="evidence" value="ECO:0007669"/>
    <property type="project" value="InterPro"/>
</dbReference>
<evidence type="ECO:0000259" key="1">
    <source>
        <dbReference type="Pfam" id="PF03178"/>
    </source>
</evidence>
<dbReference type="InterPro" id="IPR004871">
    <property type="entry name" value="RSE1/DDB1/CPSF1_C"/>
</dbReference>
<keyword evidence="3" id="KW-1185">Reference proteome</keyword>
<feature type="domain" description="RSE1/DDB1/CPSF1 C-terminal" evidence="1">
    <location>
        <begin position="1247"/>
        <end position="1451"/>
    </location>
</feature>
<dbReference type="InterPro" id="IPR050358">
    <property type="entry name" value="RSE1/DDB1/CFT1"/>
</dbReference>
<dbReference type="InterPro" id="IPR015943">
    <property type="entry name" value="WD40/YVTN_repeat-like_dom_sf"/>
</dbReference>
<protein>
    <submittedName>
        <fullName evidence="2">CPSF A subunit region</fullName>
    </submittedName>
</protein>
<evidence type="ECO:0000313" key="2">
    <source>
        <dbReference type="EMBL" id="KAG9394398.1"/>
    </source>
</evidence>
<name>A0A8J6B2L7_9EUKA</name>
<sequence length="1540" mass="168764">MAEDFVGELMDLETGPQFAHWPLSQSTEVVDCFKMNFKAEITALVEVKRSSVVVYAYDGNASPRYIYRHVFNDAILSAAKFVHEDADRLLLAFEGHVFSSYEFNPRTWRLECKHVDRLVPPEEEATTHNQRVGHLVVDEHSRVACMLVGLTLRYIAVIPLVADQAEAYLITLPNYGIVAGRDLGFLARGDRADPLIGILHEPTPTTPGNLIIACDTCCLTVAALNVPLQRWVHMKSFESLPHDSYRVVPDPAPSQSTVVISPSAVVYISLNSLQVDTVAVNPFYFPPTTTDSSRRHVTKLDGVMLDKNRPIDCIRDINVRVIMPVREYDNPPEDPRIVLSDVRALWITPTRLLLVTDRDKGLLVSLTGGTVSAKALDPDTAIIGTDAFYALSSNDEDESVQFMASTTSGNNRVVRAVLSDEDVPEFTERFVLDQSVELDQLSVSAIPYVDAVGAIRIPQINHSAVTVMATHGGIRRGVEHARGQPVSRAATVSSAVELPRSAGYYPKASGKQVAMALRDATNLFHAELRTASASSVGKRKAADRRPGQTVELVVATHDNVFFADPNHREDYQATTVLQVPTLSFNAVSKRGADSDLKLRHSRVRASAIALLVDSTGTADLGWVILRDAVLVLHPNGSNDHLGLAAGDGARSLTLGDQPLASGTTMVCATRVSRESALVVLKAVYPDGQGAEMVLVRLTAGKTQLEPLLRIDSLSPDSTMPISISSTPSSVYIASGTTVLITSYPRKGTMPEAIGWLDLTAAPATAKREVGSGAVVAVQHLTKELAREAICVISAVFDSQSDTIAVGYGSGVVWLYSTVSFTANDRTTFRFIRQYDPMPFPPAMVVADVESTVAVPRIERLLQFRRGEGARATIAAAGFVMTPHARAVFSHARVARLTHGRADFHTIRPRDGVLDDFEGENSRRDPGAQRMTACAMMADNMIFVHDGDLYSCNVSHVAPDRMISLDHVVVRELPFKTSNSNVVSDQGDALDLQPPGTAAHLLRLVYHWKYNAFIGVVATVADMKPGDMPAEKVKEVIIQTGGVLPERDTHDPLIREPFHRIVLFDSAMLPIDEYVLKRLKFEHCTDLKLVNVTSDFMDFYGDDFEPVLQARWVKKEGKLVKEARNIRGTEQDVARRDRIRQLVSSHETRLLPIATTMYGENETHQIRGRIIVFDLEQVTTELLDRASAMRKQLEDGDDGVASEGNVIDLKQFERVNGVALDIEGANEIIDDEPEQGILKRKSAVRDLRLRVIAIHEEKAPVAAVTGTGREGKLITASGTQTLGYDLFSARELLKCSFLFSGVHGLAMENLKNFILLGDARQSLALIIFMERGNRLTVLGKHSFKAEASSVQFMPSTDMYLVNTDPHGNVLISKFDVDDPAKRIREELDVVAETHTPYRTAPGTAIQRVRLRNPFTNGFGDDTQYFNIVGHLDGAVSAILPLPTDSADVLAKLCLLVAHLMNTQCLSSGVNYHDGHRALRDQPPAEFEAAKGPTPILVDAAYLTAFNLMPRAAQQAVADRLALSVDAVLNEIALYISRVGAF</sequence>
<dbReference type="PANTHER" id="PTHR10644">
    <property type="entry name" value="DNA REPAIR/RNA PROCESSING CPSF FAMILY"/>
    <property type="match status" value="1"/>
</dbReference>
<reference evidence="2" key="1">
    <citation type="submission" date="2021-05" db="EMBL/GenBank/DDBJ databases">
        <title>A free-living protist that lacks canonical eukaryotic 1 DNA replication and segregation systems.</title>
        <authorList>
            <person name="Salas-Leiva D.E."/>
            <person name="Tromer E.C."/>
            <person name="Curtis B.A."/>
            <person name="Jerlstrom-Hultqvist J."/>
            <person name="Kolisko M."/>
            <person name="Yi Z."/>
            <person name="Salas-Leiva J.S."/>
            <person name="Gallot-Lavallee L."/>
            <person name="Kops G.J.P.L."/>
            <person name="Archibald J.M."/>
            <person name="Simpson A.G.B."/>
            <person name="Roger A.J."/>
        </authorList>
    </citation>
    <scope>NUCLEOTIDE SEQUENCE</scope>
    <source>
        <strain evidence="2">BICM</strain>
    </source>
</reference>
<accession>A0A8J6B2L7</accession>
<evidence type="ECO:0000313" key="3">
    <source>
        <dbReference type="Proteomes" id="UP000717585"/>
    </source>
</evidence>
<gene>
    <name evidence="2" type="ORF">J8273_4042</name>
</gene>
<comment type="caution">
    <text evidence="2">The sequence shown here is derived from an EMBL/GenBank/DDBJ whole genome shotgun (WGS) entry which is preliminary data.</text>
</comment>
<dbReference type="GO" id="GO:0003676">
    <property type="term" value="F:nucleic acid binding"/>
    <property type="evidence" value="ECO:0007669"/>
    <property type="project" value="InterPro"/>
</dbReference>
<dbReference type="OrthoDB" id="6109at2759"/>
<dbReference type="EMBL" id="JAHDYR010000015">
    <property type="protein sequence ID" value="KAG9394398.1"/>
    <property type="molecule type" value="Genomic_DNA"/>
</dbReference>